<feature type="region of interest" description="Disordered" evidence="6">
    <location>
        <begin position="223"/>
        <end position="242"/>
    </location>
</feature>
<dbReference type="Proteomes" id="UP001301958">
    <property type="component" value="Unassembled WGS sequence"/>
</dbReference>
<dbReference type="InterPro" id="IPR009057">
    <property type="entry name" value="Homeodomain-like_sf"/>
</dbReference>
<dbReference type="InterPro" id="IPR001356">
    <property type="entry name" value="HD"/>
</dbReference>
<feature type="DNA-binding region" description="Homeobox" evidence="5">
    <location>
        <begin position="166"/>
        <end position="228"/>
    </location>
</feature>
<evidence type="ECO:0000256" key="4">
    <source>
        <dbReference type="PROSITE-ProRule" id="PRU00042"/>
    </source>
</evidence>
<dbReference type="InterPro" id="IPR050224">
    <property type="entry name" value="TALE_homeobox"/>
</dbReference>
<proteinExistence type="predicted"/>
<feature type="compositionally biased region" description="Polar residues" evidence="6">
    <location>
        <begin position="226"/>
        <end position="236"/>
    </location>
</feature>
<evidence type="ECO:0000313" key="11">
    <source>
        <dbReference type="Proteomes" id="UP001301958"/>
    </source>
</evidence>
<evidence type="ECO:0000256" key="6">
    <source>
        <dbReference type="SAM" id="MobiDB-lite"/>
    </source>
</evidence>
<keyword evidence="4" id="KW-0479">Metal-binding</keyword>
<comment type="caution">
    <text evidence="10">The sequence shown here is derived from an EMBL/GenBank/DDBJ whole genome shotgun (WGS) entry which is preliminary data.</text>
</comment>
<dbReference type="InterPro" id="IPR013087">
    <property type="entry name" value="Znf_C2H2_type"/>
</dbReference>
<evidence type="ECO:0000256" key="3">
    <source>
        <dbReference type="ARBA" id="ARBA00023242"/>
    </source>
</evidence>
<dbReference type="GO" id="GO:0005634">
    <property type="term" value="C:nucleus"/>
    <property type="evidence" value="ECO:0007669"/>
    <property type="project" value="UniProtKB-SubCell"/>
</dbReference>
<feature type="domain" description="C2H2-type" evidence="8">
    <location>
        <begin position="375"/>
        <end position="403"/>
    </location>
</feature>
<comment type="subcellular location">
    <subcellularLocation>
        <location evidence="5">Nucleus</location>
    </subcellularLocation>
</comment>
<feature type="region of interest" description="Disordered" evidence="6">
    <location>
        <begin position="853"/>
        <end position="893"/>
    </location>
</feature>
<reference evidence="10" key="1">
    <citation type="journal article" date="2023" name="Mol. Phylogenet. Evol.">
        <title>Genome-scale phylogeny and comparative genomics of the fungal order Sordariales.</title>
        <authorList>
            <person name="Hensen N."/>
            <person name="Bonometti L."/>
            <person name="Westerberg I."/>
            <person name="Brannstrom I.O."/>
            <person name="Guillou S."/>
            <person name="Cros-Aarteil S."/>
            <person name="Calhoun S."/>
            <person name="Haridas S."/>
            <person name="Kuo A."/>
            <person name="Mondo S."/>
            <person name="Pangilinan J."/>
            <person name="Riley R."/>
            <person name="LaButti K."/>
            <person name="Andreopoulos B."/>
            <person name="Lipzen A."/>
            <person name="Chen C."/>
            <person name="Yan M."/>
            <person name="Daum C."/>
            <person name="Ng V."/>
            <person name="Clum A."/>
            <person name="Steindorff A."/>
            <person name="Ohm R.A."/>
            <person name="Martin F."/>
            <person name="Silar P."/>
            <person name="Natvig D.O."/>
            <person name="Lalanne C."/>
            <person name="Gautier V."/>
            <person name="Ament-Velasquez S.L."/>
            <person name="Kruys A."/>
            <person name="Hutchinson M.I."/>
            <person name="Powell A.J."/>
            <person name="Barry K."/>
            <person name="Miller A.N."/>
            <person name="Grigoriev I.V."/>
            <person name="Debuchy R."/>
            <person name="Gladieux P."/>
            <person name="Hiltunen Thoren M."/>
            <person name="Johannesson H."/>
        </authorList>
    </citation>
    <scope>NUCLEOTIDE SEQUENCE</scope>
    <source>
        <strain evidence="10">CBS 990.96</strain>
    </source>
</reference>
<dbReference type="GO" id="GO:0003677">
    <property type="term" value="F:DNA binding"/>
    <property type="evidence" value="ECO:0007669"/>
    <property type="project" value="UniProtKB-UniRule"/>
</dbReference>
<feature type="compositionally biased region" description="Basic residues" evidence="6">
    <location>
        <begin position="351"/>
        <end position="360"/>
    </location>
</feature>
<keyword evidence="11" id="KW-1185">Reference proteome</keyword>
<dbReference type="GO" id="GO:0008270">
    <property type="term" value="F:zinc ion binding"/>
    <property type="evidence" value="ECO:0007669"/>
    <property type="project" value="UniProtKB-KW"/>
</dbReference>
<feature type="compositionally biased region" description="Low complexity" evidence="6">
    <location>
        <begin position="859"/>
        <end position="885"/>
    </location>
</feature>
<evidence type="ECO:0000313" key="10">
    <source>
        <dbReference type="EMBL" id="KAK4231323.1"/>
    </source>
</evidence>
<reference evidence="10" key="2">
    <citation type="submission" date="2023-05" db="EMBL/GenBank/DDBJ databases">
        <authorList>
            <consortium name="Lawrence Berkeley National Laboratory"/>
            <person name="Steindorff A."/>
            <person name="Hensen N."/>
            <person name="Bonometti L."/>
            <person name="Westerberg I."/>
            <person name="Brannstrom I.O."/>
            <person name="Guillou S."/>
            <person name="Cros-Aarteil S."/>
            <person name="Calhoun S."/>
            <person name="Haridas S."/>
            <person name="Kuo A."/>
            <person name="Mondo S."/>
            <person name="Pangilinan J."/>
            <person name="Riley R."/>
            <person name="Labutti K."/>
            <person name="Andreopoulos B."/>
            <person name="Lipzen A."/>
            <person name="Chen C."/>
            <person name="Yanf M."/>
            <person name="Daum C."/>
            <person name="Ng V."/>
            <person name="Clum A."/>
            <person name="Ohm R."/>
            <person name="Martin F."/>
            <person name="Silar P."/>
            <person name="Natvig D."/>
            <person name="Lalanne C."/>
            <person name="Gautier V."/>
            <person name="Ament-Velasquez S.L."/>
            <person name="Kruys A."/>
            <person name="Hutchinson M.I."/>
            <person name="Powell A.J."/>
            <person name="Barry K."/>
            <person name="Miller A.N."/>
            <person name="Grigoriev I.V."/>
            <person name="Debuchy R."/>
            <person name="Gladieux P."/>
            <person name="Thoren M.H."/>
            <person name="Johannesson H."/>
        </authorList>
    </citation>
    <scope>NUCLEOTIDE SEQUENCE</scope>
    <source>
        <strain evidence="10">CBS 990.96</strain>
    </source>
</reference>
<dbReference type="SUPFAM" id="SSF46689">
    <property type="entry name" value="Homeodomain-like"/>
    <property type="match status" value="1"/>
</dbReference>
<dbReference type="GO" id="GO:0006355">
    <property type="term" value="P:regulation of DNA-templated transcription"/>
    <property type="evidence" value="ECO:0007669"/>
    <property type="project" value="InterPro"/>
</dbReference>
<dbReference type="CDD" id="cd00086">
    <property type="entry name" value="homeodomain"/>
    <property type="match status" value="1"/>
</dbReference>
<name>A0AAN7BYL3_9PEZI</name>
<dbReference type="AlphaFoldDB" id="A0AAN7BYL3"/>
<dbReference type="SMART" id="SM00355">
    <property type="entry name" value="ZnF_C2H2"/>
    <property type="match status" value="3"/>
</dbReference>
<keyword evidence="2 5" id="KW-0371">Homeobox</keyword>
<sequence length="1199" mass="134255">MEEFVNWDQAGPAIDPIEDLDLALANVEGDDFSFWALEHFENNVSPTLDTSAHDIVIPHHDTSPDVPFEDHFETPDVPCAHCKLAGYQCKRMREGQYRGYCTSCIALRLECSFGLCADIRPVMVDHMAIPQEDSHVEIPLGSSTPDLVNMSSASGAENNGSQPASKAKAGARFSRESVKILKNWLSTHSRHPYPNEEEKELLQRQTGLNKTQITNWLANTRRRNKNAITQRSTSPGVRQWSKPIDIPQRRGMSFEMMNPLQRWQHSPPENEPADVNAIARAINTSSSTLSSGLNSPYSLHFTDDGSGRSICDSAITSHSANTSHSSTGSFASGYSFNSRGSFGSAGSSLPRGRRRRRRKAPGMAAVPLRQELKTFQCTFCTETFRTKHDWQRHEKSLHLSLERWVCSPEGPVTLNVETGQMFCVFCGLANPDEAHIDGHNHLSCHERSLSDRTFYRKDHLRQHLKLVHDAKFLSSTMEQWKVTTPEIRSRCGFCGIIMDTWSIRVDHLAEHFKKGKSMADWKGDWGFDAPVLNMVENSIPPYLIHDERNSPDPFEASQPLTSAVNAFELFKIDLIAYIDDCREKTGQMPSDHELLNEACNLIRRADKASRPCLGSTESWLKDLILVSSQNSPSTGRSEELKSCQQLKINGKGNIFELDPMELELEVYVKARRLLGLTAMDNELQNEACNIIRRMDEASNYPTEEVVQFFMRLVNSSTSWLAAFRQRACLPRSEDIKDTYQRCKNPNLIDNTIHNPTRLEFELAEYVKDQKALGIETTDADLQRQARVLIYEKDDGWNQTAADDPRWLAAFKERHVFGNPAMQGNTPLPLTHEGLCPDLWAKSLQLQLSTNTNRYSAQGSTSSSSISSSSISPTTSMSMSMSMSTPPLQPRTKSSVPANLLCDINCYNRLATELKSFVASCVAPHNPKRHVPTDAELQHQARWIIYEDDDPWNQTAADNLEWLRRFKRDVGIPIPNDDPSLPGLPRATYSWHISQGGSGFAPPYAVPNPNKIPLNNADLLSISMRDGAKAFTTHGSTANQFIKALALDPQRNPPPATVFCSRELEKGLAEFVQTEVTNSGGAFPSDERIKEKARQLVGTEKSAADDEMLLAKFKEMMTERLGMGMGLGLGLGLGLGFEQPQQQQQQVMNFQEQQGQQELFDMSMEDMFKLGELDDVLAGMDFDFTGLGTGFEIDENFGIA</sequence>
<feature type="domain" description="Homeobox" evidence="7">
    <location>
        <begin position="164"/>
        <end position="227"/>
    </location>
</feature>
<keyword evidence="4" id="KW-0863">Zinc-finger</keyword>
<dbReference type="Gene3D" id="1.10.10.60">
    <property type="entry name" value="Homeodomain-like"/>
    <property type="match status" value="1"/>
</dbReference>
<evidence type="ECO:0000256" key="2">
    <source>
        <dbReference type="ARBA" id="ARBA00023155"/>
    </source>
</evidence>
<evidence type="ECO:0000259" key="8">
    <source>
        <dbReference type="PROSITE" id="PS50157"/>
    </source>
</evidence>
<feature type="compositionally biased region" description="Polar residues" evidence="6">
    <location>
        <begin position="141"/>
        <end position="164"/>
    </location>
</feature>
<dbReference type="EMBL" id="MU865293">
    <property type="protein sequence ID" value="KAK4231323.1"/>
    <property type="molecule type" value="Genomic_DNA"/>
</dbReference>
<evidence type="ECO:0000259" key="7">
    <source>
        <dbReference type="PROSITE" id="PS50071"/>
    </source>
</evidence>
<accession>A0AAN7BYL3</accession>
<evidence type="ECO:0000256" key="5">
    <source>
        <dbReference type="PROSITE-ProRule" id="PRU00108"/>
    </source>
</evidence>
<dbReference type="Pfam" id="PF05920">
    <property type="entry name" value="Homeobox_KN"/>
    <property type="match status" value="1"/>
</dbReference>
<feature type="region of interest" description="Disordered" evidence="6">
    <location>
        <begin position="136"/>
        <end position="171"/>
    </location>
</feature>
<keyword evidence="3 5" id="KW-0539">Nucleus</keyword>
<organism evidence="10 11">
    <name type="scientific">Podospora fimiseda</name>
    <dbReference type="NCBI Taxonomy" id="252190"/>
    <lineage>
        <taxon>Eukaryota</taxon>
        <taxon>Fungi</taxon>
        <taxon>Dikarya</taxon>
        <taxon>Ascomycota</taxon>
        <taxon>Pezizomycotina</taxon>
        <taxon>Sordariomycetes</taxon>
        <taxon>Sordariomycetidae</taxon>
        <taxon>Sordariales</taxon>
        <taxon>Podosporaceae</taxon>
        <taxon>Podospora</taxon>
    </lineage>
</organism>
<feature type="region of interest" description="Disordered" evidence="6">
    <location>
        <begin position="342"/>
        <end position="362"/>
    </location>
</feature>
<evidence type="ECO:0000256" key="1">
    <source>
        <dbReference type="ARBA" id="ARBA00023125"/>
    </source>
</evidence>
<protein>
    <submittedName>
        <fullName evidence="10">Homeobox protein 4</fullName>
    </submittedName>
</protein>
<dbReference type="InterPro" id="IPR006600">
    <property type="entry name" value="HTH_CenpB_DNA-bd_dom"/>
</dbReference>
<dbReference type="SMART" id="SM00389">
    <property type="entry name" value="HOX"/>
    <property type="match status" value="1"/>
</dbReference>
<keyword evidence="4" id="KW-0862">Zinc</keyword>
<dbReference type="PROSITE" id="PS50157">
    <property type="entry name" value="ZINC_FINGER_C2H2_2"/>
    <property type="match status" value="1"/>
</dbReference>
<keyword evidence="1 5" id="KW-0238">DNA-binding</keyword>
<dbReference type="PROSITE" id="PS51253">
    <property type="entry name" value="HTH_CENPB"/>
    <property type="match status" value="1"/>
</dbReference>
<dbReference type="PROSITE" id="PS50071">
    <property type="entry name" value="HOMEOBOX_2"/>
    <property type="match status" value="1"/>
</dbReference>
<gene>
    <name evidence="10" type="ORF">QBC38DRAFT_451338</name>
</gene>
<evidence type="ECO:0000259" key="9">
    <source>
        <dbReference type="PROSITE" id="PS51253"/>
    </source>
</evidence>
<dbReference type="Pfam" id="PF03221">
    <property type="entry name" value="HTH_Tnp_Tc5"/>
    <property type="match status" value="1"/>
</dbReference>
<dbReference type="InterPro" id="IPR008422">
    <property type="entry name" value="KN_HD"/>
</dbReference>
<dbReference type="PROSITE" id="PS00028">
    <property type="entry name" value="ZINC_FINGER_C2H2_1"/>
    <property type="match status" value="1"/>
</dbReference>
<dbReference type="PANTHER" id="PTHR11850">
    <property type="entry name" value="HOMEOBOX PROTEIN TRANSCRIPTION FACTORS"/>
    <property type="match status" value="1"/>
</dbReference>
<feature type="domain" description="HTH CENPB-type" evidence="9">
    <location>
        <begin position="746"/>
        <end position="820"/>
    </location>
</feature>